<evidence type="ECO:0000256" key="4">
    <source>
        <dbReference type="ARBA" id="ARBA00012438"/>
    </source>
</evidence>
<dbReference type="InterPro" id="IPR029016">
    <property type="entry name" value="GAF-like_dom_sf"/>
</dbReference>
<evidence type="ECO:0000259" key="15">
    <source>
        <dbReference type="PROSITE" id="PS50109"/>
    </source>
</evidence>
<dbReference type="InterPro" id="IPR052023">
    <property type="entry name" value="Histidine_kinase_KdpD"/>
</dbReference>
<dbReference type="Pfam" id="PF00512">
    <property type="entry name" value="HisKA"/>
    <property type="match status" value="1"/>
</dbReference>
<dbReference type="EC" id="2.7.13.3" evidence="4"/>
<keyword evidence="12" id="KW-0902">Two-component regulatory system</keyword>
<evidence type="ECO:0000256" key="14">
    <source>
        <dbReference type="SAM" id="Phobius"/>
    </source>
</evidence>
<evidence type="ECO:0000256" key="6">
    <source>
        <dbReference type="ARBA" id="ARBA00022679"/>
    </source>
</evidence>
<dbReference type="GO" id="GO:0000155">
    <property type="term" value="F:phosphorelay sensor kinase activity"/>
    <property type="evidence" value="ECO:0007669"/>
    <property type="project" value="InterPro"/>
</dbReference>
<feature type="domain" description="Histidine kinase" evidence="15">
    <location>
        <begin position="316"/>
        <end position="537"/>
    </location>
</feature>
<evidence type="ECO:0000256" key="8">
    <source>
        <dbReference type="ARBA" id="ARBA00022741"/>
    </source>
</evidence>
<dbReference type="Pfam" id="PF13493">
    <property type="entry name" value="DUF4118"/>
    <property type="match status" value="1"/>
</dbReference>
<sequence length="543" mass="58021">MSMDVRSDGDLADSFWWRRSTQTRRGPLYDTCVVAGLLAAATVVGAVLDRPGLAPSIMIVYVLAVQLCAFFTWSRLYCLLSSAAAVSLYNFLFIEPRYSLTLIDHIHPGMFFIMFAVSLVSSSIALALRRALAQAAASDRRTQMVLETNRMLQRCADEQQIVHAVATQLARLSGCPVVWYSADAEGDDLLPRATYTAVGDAASLHQLAPQMPPLLSASVYVGTPLDATFGGSAFYGIYLTVRSGDTMVRAGDPASVVGVLAIVAESDALSSEERTLADAIVSEGELALDRARAMEAREEAAVLAKNEQLRANLLRSISHDLRTPLTSISGNADVLLDQGSTGTAVLDAQTRRGMLLSIRSDAQWLNATVENLLAITKLEGGGMHLSTTLELMDDIVEEALRHVNPAVREHDLKVVACDEPALVNVDARLMVQLVVNLVNNAITYTPAGSHIVISIGVDDGCVACSVADDGPGIAPEDRERIFESFYTANHGLADSHRSVGLGLSLCRSIALAHGGSIEVAAADPHGSVFTIELPAADVSFDKE</sequence>
<evidence type="ECO:0000256" key="12">
    <source>
        <dbReference type="ARBA" id="ARBA00023012"/>
    </source>
</evidence>
<dbReference type="AlphaFoldDB" id="A0A6N3CT77"/>
<dbReference type="GO" id="GO:0005524">
    <property type="term" value="F:ATP binding"/>
    <property type="evidence" value="ECO:0007669"/>
    <property type="project" value="UniProtKB-KW"/>
</dbReference>
<dbReference type="GO" id="GO:0005886">
    <property type="term" value="C:plasma membrane"/>
    <property type="evidence" value="ECO:0007669"/>
    <property type="project" value="UniProtKB-SubCell"/>
</dbReference>
<dbReference type="CDD" id="cd00075">
    <property type="entry name" value="HATPase"/>
    <property type="match status" value="1"/>
</dbReference>
<dbReference type="InterPro" id="IPR038318">
    <property type="entry name" value="KdpD_sf"/>
</dbReference>
<gene>
    <name evidence="16" type="primary">kdpD</name>
    <name evidence="16" type="ORF">CALFYP39_01595</name>
</gene>
<feature type="transmembrane region" description="Helical" evidence="14">
    <location>
        <begin position="106"/>
        <end position="128"/>
    </location>
</feature>
<comment type="subcellular location">
    <subcellularLocation>
        <location evidence="3">Cell membrane</location>
    </subcellularLocation>
    <subcellularLocation>
        <location evidence="2">Membrane</location>
        <topology evidence="2">Multi-pass membrane protein</topology>
    </subcellularLocation>
</comment>
<dbReference type="SMART" id="SM00387">
    <property type="entry name" value="HATPase_c"/>
    <property type="match status" value="1"/>
</dbReference>
<dbReference type="Gene3D" id="1.20.120.620">
    <property type="entry name" value="Backbone structure of the membrane domain of e. Coli histidine kinase receptor kdpd"/>
    <property type="match status" value="1"/>
</dbReference>
<dbReference type="InterPro" id="IPR003661">
    <property type="entry name" value="HisK_dim/P_dom"/>
</dbReference>
<dbReference type="CDD" id="cd00082">
    <property type="entry name" value="HisKA"/>
    <property type="match status" value="1"/>
</dbReference>
<dbReference type="InterPro" id="IPR036890">
    <property type="entry name" value="HATPase_C_sf"/>
</dbReference>
<dbReference type="Gene3D" id="1.10.287.130">
    <property type="match status" value="1"/>
</dbReference>
<comment type="catalytic activity">
    <reaction evidence="1">
        <text>ATP + protein L-histidine = ADP + protein N-phospho-L-histidine.</text>
        <dbReference type="EC" id="2.7.13.3"/>
    </reaction>
</comment>
<accession>A0A6N3CT77</accession>
<evidence type="ECO:0000256" key="9">
    <source>
        <dbReference type="ARBA" id="ARBA00022777"/>
    </source>
</evidence>
<dbReference type="InterPro" id="IPR036097">
    <property type="entry name" value="HisK_dim/P_sf"/>
</dbReference>
<evidence type="ECO:0000256" key="10">
    <source>
        <dbReference type="ARBA" id="ARBA00022840"/>
    </source>
</evidence>
<evidence type="ECO:0000256" key="5">
    <source>
        <dbReference type="ARBA" id="ARBA00022553"/>
    </source>
</evidence>
<proteinExistence type="predicted"/>
<evidence type="ECO:0000256" key="11">
    <source>
        <dbReference type="ARBA" id="ARBA00022989"/>
    </source>
</evidence>
<keyword evidence="11 14" id="KW-1133">Transmembrane helix</keyword>
<evidence type="ECO:0000256" key="1">
    <source>
        <dbReference type="ARBA" id="ARBA00000085"/>
    </source>
</evidence>
<dbReference type="InterPro" id="IPR004358">
    <property type="entry name" value="Sig_transdc_His_kin-like_C"/>
</dbReference>
<dbReference type="SUPFAM" id="SSF47384">
    <property type="entry name" value="Homodimeric domain of signal transducing histidine kinase"/>
    <property type="match status" value="1"/>
</dbReference>
<keyword evidence="13 14" id="KW-0472">Membrane</keyword>
<keyword evidence="10" id="KW-0067">ATP-binding</keyword>
<dbReference type="EMBL" id="CACRTW010000027">
    <property type="protein sequence ID" value="VYU16847.1"/>
    <property type="molecule type" value="Genomic_DNA"/>
</dbReference>
<dbReference type="Gene3D" id="3.30.450.40">
    <property type="match status" value="1"/>
</dbReference>
<dbReference type="PRINTS" id="PR00344">
    <property type="entry name" value="BCTRLSENSOR"/>
</dbReference>
<keyword evidence="9" id="KW-0418">Kinase</keyword>
<evidence type="ECO:0000313" key="16">
    <source>
        <dbReference type="EMBL" id="VYU16847.1"/>
    </source>
</evidence>
<dbReference type="InterPro" id="IPR005467">
    <property type="entry name" value="His_kinase_dom"/>
</dbReference>
<feature type="transmembrane region" description="Helical" evidence="14">
    <location>
        <begin position="28"/>
        <end position="47"/>
    </location>
</feature>
<dbReference type="SMART" id="SM00388">
    <property type="entry name" value="HisKA"/>
    <property type="match status" value="1"/>
</dbReference>
<dbReference type="InterPro" id="IPR025201">
    <property type="entry name" value="KdpD_TM"/>
</dbReference>
<dbReference type="PANTHER" id="PTHR45569">
    <property type="entry name" value="SENSOR PROTEIN KDPD"/>
    <property type="match status" value="1"/>
</dbReference>
<protein>
    <recommendedName>
        <fullName evidence="4">histidine kinase</fullName>
        <ecNumber evidence="4">2.7.13.3</ecNumber>
    </recommendedName>
</protein>
<evidence type="ECO:0000256" key="2">
    <source>
        <dbReference type="ARBA" id="ARBA00004141"/>
    </source>
</evidence>
<dbReference type="PANTHER" id="PTHR45569:SF1">
    <property type="entry name" value="SENSOR PROTEIN KDPD"/>
    <property type="match status" value="1"/>
</dbReference>
<evidence type="ECO:0000256" key="3">
    <source>
        <dbReference type="ARBA" id="ARBA00004236"/>
    </source>
</evidence>
<keyword evidence="7 14" id="KW-0812">Transmembrane</keyword>
<dbReference type="SUPFAM" id="SSF55874">
    <property type="entry name" value="ATPase domain of HSP90 chaperone/DNA topoisomerase II/histidine kinase"/>
    <property type="match status" value="1"/>
</dbReference>
<reference evidence="16" key="1">
    <citation type="submission" date="2019-11" db="EMBL/GenBank/DDBJ databases">
        <authorList>
            <person name="Feng L."/>
        </authorList>
    </citation>
    <scope>NUCLEOTIDE SEQUENCE</scope>
    <source>
        <strain evidence="16">CaerofaciensLFYP39</strain>
    </source>
</reference>
<dbReference type="Pfam" id="PF02518">
    <property type="entry name" value="HATPase_c"/>
    <property type="match status" value="1"/>
</dbReference>
<dbReference type="InterPro" id="IPR003594">
    <property type="entry name" value="HATPase_dom"/>
</dbReference>
<dbReference type="Gene3D" id="3.30.565.10">
    <property type="entry name" value="Histidine kinase-like ATPase, C-terminal domain"/>
    <property type="match status" value="1"/>
</dbReference>
<keyword evidence="8" id="KW-0547">Nucleotide-binding</keyword>
<keyword evidence="6 16" id="KW-0808">Transferase</keyword>
<evidence type="ECO:0000256" key="7">
    <source>
        <dbReference type="ARBA" id="ARBA00022692"/>
    </source>
</evidence>
<organism evidence="16">
    <name type="scientific">Collinsella aerofaciens</name>
    <dbReference type="NCBI Taxonomy" id="74426"/>
    <lineage>
        <taxon>Bacteria</taxon>
        <taxon>Bacillati</taxon>
        <taxon>Actinomycetota</taxon>
        <taxon>Coriobacteriia</taxon>
        <taxon>Coriobacteriales</taxon>
        <taxon>Coriobacteriaceae</taxon>
        <taxon>Collinsella</taxon>
    </lineage>
</organism>
<name>A0A6N3CT77_9ACTN</name>
<evidence type="ECO:0000256" key="13">
    <source>
        <dbReference type="ARBA" id="ARBA00023136"/>
    </source>
</evidence>
<dbReference type="PROSITE" id="PS50109">
    <property type="entry name" value="HIS_KIN"/>
    <property type="match status" value="1"/>
</dbReference>
<feature type="transmembrane region" description="Helical" evidence="14">
    <location>
        <begin position="76"/>
        <end position="94"/>
    </location>
</feature>
<keyword evidence="5" id="KW-0597">Phosphoprotein</keyword>
<feature type="transmembrane region" description="Helical" evidence="14">
    <location>
        <begin position="53"/>
        <end position="71"/>
    </location>
</feature>